<gene>
    <name evidence="1" type="ORF">MON38_15900</name>
</gene>
<reference evidence="1" key="1">
    <citation type="submission" date="2022-03" db="EMBL/GenBank/DDBJ databases">
        <title>Bacterial whole genome sequence for Hymenobacter sp. DH14.</title>
        <authorList>
            <person name="Le V."/>
        </authorList>
    </citation>
    <scope>NUCLEOTIDE SEQUENCE</scope>
    <source>
        <strain evidence="1">DH14</strain>
    </source>
</reference>
<organism evidence="1 2">
    <name type="scientific">Hymenobacter cyanobacteriorum</name>
    <dbReference type="NCBI Taxonomy" id="2926463"/>
    <lineage>
        <taxon>Bacteria</taxon>
        <taxon>Pseudomonadati</taxon>
        <taxon>Bacteroidota</taxon>
        <taxon>Cytophagia</taxon>
        <taxon>Cytophagales</taxon>
        <taxon>Hymenobacteraceae</taxon>
        <taxon>Hymenobacter</taxon>
    </lineage>
</organism>
<evidence type="ECO:0000313" key="1">
    <source>
        <dbReference type="EMBL" id="MCI1188906.1"/>
    </source>
</evidence>
<sequence length="341" mass="39034">MTIAAILSTRSYLKASFYDLVYEWEEDLSKVLKISILNAFPLFRKLFINKLSRKFLAGAGIIDPVNNLVEKANVFRPFKGYYLVFEMGVNTQPNYSTSAKAIPAFIDLWKQTDIAAFEQTYRQCPLVLISSMEAVAYLKEQGCRLNLAHFPLSLSDRYKAEHGKIYKKKYDVVLAGRTNPVLSNYLQEFSNKYPNVEILRQQEVDGVLCYVSNLRGIIGEFKTREEYIELLRASKISFYSTPGIDGGEKRTGGFNPVTPRYLELLSAQCLILGRYPDNEETRFYQLDEVCPNVGSYAQFEALMLNYLEQSTVPLALYDSILQKHYTSCRAALLQELVRQLN</sequence>
<name>A0A9X1VMM5_9BACT</name>
<dbReference type="AlphaFoldDB" id="A0A9X1VMM5"/>
<proteinExistence type="predicted"/>
<accession>A0A9X1VMM5</accession>
<evidence type="ECO:0000313" key="2">
    <source>
        <dbReference type="Proteomes" id="UP001139193"/>
    </source>
</evidence>
<comment type="caution">
    <text evidence="1">The sequence shown here is derived from an EMBL/GenBank/DDBJ whole genome shotgun (WGS) entry which is preliminary data.</text>
</comment>
<dbReference type="EMBL" id="JALBGC010000004">
    <property type="protein sequence ID" value="MCI1188906.1"/>
    <property type="molecule type" value="Genomic_DNA"/>
</dbReference>
<dbReference type="RefSeq" id="WP_241937133.1">
    <property type="nucleotide sequence ID" value="NZ_JALBGC010000004.1"/>
</dbReference>
<dbReference type="Proteomes" id="UP001139193">
    <property type="component" value="Unassembled WGS sequence"/>
</dbReference>
<protein>
    <submittedName>
        <fullName evidence="1">Uncharacterized protein</fullName>
    </submittedName>
</protein>
<keyword evidence="2" id="KW-1185">Reference proteome</keyword>